<name>A0A7H2PS05_9GAMM</name>
<dbReference type="Proteomes" id="UP000516862">
    <property type="component" value="Chromosome"/>
</dbReference>
<protein>
    <submittedName>
        <fullName evidence="1">Uncharacterized protein</fullName>
    </submittedName>
</protein>
<evidence type="ECO:0000313" key="1">
    <source>
        <dbReference type="EMBL" id="QNX05638.1"/>
    </source>
</evidence>
<proteinExistence type="predicted"/>
<evidence type="ECO:0000313" key="2">
    <source>
        <dbReference type="Proteomes" id="UP000516862"/>
    </source>
</evidence>
<accession>A0A7H2PS05</accession>
<dbReference type="AlphaFoldDB" id="A0A7H2PS05"/>
<dbReference type="EMBL" id="CP061561">
    <property type="protein sequence ID" value="QNX05638.1"/>
    <property type="molecule type" value="Genomic_DNA"/>
</dbReference>
<reference evidence="2" key="1">
    <citation type="submission" date="2020-09" db="EMBL/GenBank/DDBJ databases">
        <title>Clinical and molecular characterization of Acinetobacter seifertii in Taiwan.</title>
        <authorList>
            <person name="Li L.-H."/>
            <person name="Yang Y.-S."/>
            <person name="Sun J.-R."/>
            <person name="Huang T.-W."/>
            <person name="Huang W.-C."/>
            <person name="Wang Y.-C."/>
            <person name="Kuo T.-H."/>
            <person name="Kuo S.-C."/>
            <person name="Chen T.-L."/>
        </authorList>
    </citation>
    <scope>NUCLEOTIDE SEQUENCE [LARGE SCALE GENOMIC DNA]</scope>
    <source>
        <strain evidence="2">AS73</strain>
    </source>
</reference>
<dbReference type="RefSeq" id="WP_151789880.1">
    <property type="nucleotide sequence ID" value="NZ_BKNY01000022.1"/>
</dbReference>
<reference evidence="1 2" key="2">
    <citation type="submission" date="2020-09" db="EMBL/GenBank/DDBJ databases">
        <authorList>
            <person name="Chen F.-J."/>
            <person name="Lee Y.-T."/>
        </authorList>
    </citation>
    <scope>NUCLEOTIDE SEQUENCE [LARGE SCALE GENOMIC DNA]</scope>
    <source>
        <strain evidence="1 2">AS73</strain>
    </source>
</reference>
<sequence>MNQKQKELLKTACLIRTQSFIEQEFDYFSLLKSQPELLDSLKDLNEYVLNLFLQKSWATIEENLHPSMSKVEQILNLNSQDYFNCEVIACFWGNVQYGQDFKNPIHNWFNLNSTREFHSAYLEVFSLIRKNADFNAIYLEVQQLASCYDLAALSYRTQLDLDKYIIPMYLEFFMGLQTLSCREENFEGYYALVNFLTPIDTLKRGASSVLLQPLNHLSWSNLVGRDSENKIVEMQEGLLHFQIPIGKDSSFHEIFFSNYYALYLLLNKNLTSKIWKNIEELEEILEFLSKKLTSKKNAHLKEKSTLVAYETLILEYFCMFKKDEYCKNGLSEPNGFNKFLYTALTTELNKIADSGYKFEHPSYKEGLEGVEIKLTNSEIRLSLKHESIRKNLERRKKLHQLPQILKQENSVQDKSHVVDFLKISEKSVDYNFCERK</sequence>
<organism evidence="1 2">
    <name type="scientific">Acinetobacter seifertii</name>
    <dbReference type="NCBI Taxonomy" id="1530123"/>
    <lineage>
        <taxon>Bacteria</taxon>
        <taxon>Pseudomonadati</taxon>
        <taxon>Pseudomonadota</taxon>
        <taxon>Gammaproteobacteria</taxon>
        <taxon>Moraxellales</taxon>
        <taxon>Moraxellaceae</taxon>
        <taxon>Acinetobacter</taxon>
        <taxon>Acinetobacter calcoaceticus/baumannii complex</taxon>
    </lineage>
</organism>
<gene>
    <name evidence="1" type="ORF">IC796_01255</name>
</gene>